<keyword evidence="2" id="KW-1003">Cell membrane</keyword>
<dbReference type="PANTHER" id="PTHR46663">
    <property type="entry name" value="DIGUANYLATE CYCLASE DGCT-RELATED"/>
    <property type="match status" value="1"/>
</dbReference>
<keyword evidence="9" id="KW-0548">Nucleotidyltransferase</keyword>
<keyword evidence="10" id="KW-1185">Reference proteome</keyword>
<sequence>MPFVVLIALLTGSLGVLWYWTGTRMVSTLSRQLMIEMVERIGEAIDRNIYQSRAMLEVAFPTQMTAAPDLVENLPALQDRLWSATWLDEQPGAYVYYANIAGQGAGLKREGQDRAELRIKTVAGAHRYFFVQHGMNAAPVFTSTEDALFEPRSRPWFKQAQASAEAYTWTPTYIDFSAHDLVITRARKVFSDTGEFEGVVAADISLRSLQQFLGALSLSAGARAFILEANGQLIAGSDLPNLREMPNAPPQRINAAHRVDPMLLSVYRHLRPLFQIDGPVLDTALYTDADGTSIQYAYRRVTDGQGLDWLAIVAVPHDDMVAGIRSDVVLVMALGLLALGIALGLGLWVFGGVARDMRTLTHAVRRVGQGEINTPITLRRKDEIGELADNFQHMRHRLFTDPLTGCINRNALQHSLDALTGPTPEGQPPQRFALLFLDLNRFKPLNDQWGHDNGDRALTEVAQRIKAQLRDDDLLARLGGDEFVAVLEGVSQERQIQSVREKIEAELQQPLRTLQGIPEGVEVTLGVAMGVALYPRDGEDPQSLLKHADQAMYHDKKTSGESR</sequence>
<evidence type="ECO:0000256" key="4">
    <source>
        <dbReference type="ARBA" id="ARBA00022989"/>
    </source>
</evidence>
<dbReference type="InterPro" id="IPR029787">
    <property type="entry name" value="Nucleotide_cyclase"/>
</dbReference>
<gene>
    <name evidence="9" type="ORF">ACFO0J_08090</name>
</gene>
<dbReference type="EC" id="2.7.7.65" evidence="9"/>
<dbReference type="InterPro" id="IPR029151">
    <property type="entry name" value="Sensor-like_sf"/>
</dbReference>
<keyword evidence="5 6" id="KW-0472">Membrane</keyword>
<feature type="domain" description="GGDEF" evidence="8">
    <location>
        <begin position="430"/>
        <end position="563"/>
    </location>
</feature>
<evidence type="ECO:0000256" key="3">
    <source>
        <dbReference type="ARBA" id="ARBA00022692"/>
    </source>
</evidence>
<dbReference type="RefSeq" id="WP_376812560.1">
    <property type="nucleotide sequence ID" value="NZ_JBHSDY010000004.1"/>
</dbReference>
<dbReference type="CDD" id="cd12913">
    <property type="entry name" value="PDC1_MCP_like"/>
    <property type="match status" value="1"/>
</dbReference>
<reference evidence="10" key="1">
    <citation type="journal article" date="2019" name="Int. J. Syst. Evol. Microbiol.">
        <title>The Global Catalogue of Microorganisms (GCM) 10K type strain sequencing project: providing services to taxonomists for standard genome sequencing and annotation.</title>
        <authorList>
            <consortium name="The Broad Institute Genomics Platform"/>
            <consortium name="The Broad Institute Genome Sequencing Center for Infectious Disease"/>
            <person name="Wu L."/>
            <person name="Ma J."/>
        </authorList>
    </citation>
    <scope>NUCLEOTIDE SEQUENCE [LARGE SCALE GENOMIC DNA]</scope>
    <source>
        <strain evidence="10">CGMCC 1.19029</strain>
    </source>
</reference>
<dbReference type="Pfam" id="PF02743">
    <property type="entry name" value="dCache_1"/>
    <property type="match status" value="1"/>
</dbReference>
<evidence type="ECO:0000259" key="7">
    <source>
        <dbReference type="PROSITE" id="PS50885"/>
    </source>
</evidence>
<dbReference type="Pfam" id="PF00672">
    <property type="entry name" value="HAMP"/>
    <property type="match status" value="1"/>
</dbReference>
<accession>A0ABV8RYY8</accession>
<proteinExistence type="predicted"/>
<evidence type="ECO:0000256" key="6">
    <source>
        <dbReference type="SAM" id="Phobius"/>
    </source>
</evidence>
<dbReference type="InterPro" id="IPR033479">
    <property type="entry name" value="dCache_1"/>
</dbReference>
<dbReference type="SUPFAM" id="SSF55073">
    <property type="entry name" value="Nucleotide cyclase"/>
    <property type="match status" value="1"/>
</dbReference>
<dbReference type="SUPFAM" id="SSF103190">
    <property type="entry name" value="Sensory domain-like"/>
    <property type="match status" value="1"/>
</dbReference>
<dbReference type="InterPro" id="IPR052163">
    <property type="entry name" value="DGC-Regulatory_Protein"/>
</dbReference>
<name>A0ABV8RYY8_9BURK</name>
<dbReference type="InterPro" id="IPR043128">
    <property type="entry name" value="Rev_trsase/Diguanyl_cyclase"/>
</dbReference>
<dbReference type="SUPFAM" id="SSF158472">
    <property type="entry name" value="HAMP domain-like"/>
    <property type="match status" value="1"/>
</dbReference>
<dbReference type="InterPro" id="IPR003660">
    <property type="entry name" value="HAMP_dom"/>
</dbReference>
<dbReference type="PROSITE" id="PS50887">
    <property type="entry name" value="GGDEF"/>
    <property type="match status" value="1"/>
</dbReference>
<dbReference type="Gene3D" id="6.10.340.10">
    <property type="match status" value="1"/>
</dbReference>
<feature type="domain" description="HAMP" evidence="7">
    <location>
        <begin position="351"/>
        <end position="398"/>
    </location>
</feature>
<comment type="subcellular location">
    <subcellularLocation>
        <location evidence="1">Cell membrane</location>
        <topology evidence="1">Multi-pass membrane protein</topology>
    </subcellularLocation>
</comment>
<dbReference type="SMART" id="SM00304">
    <property type="entry name" value="HAMP"/>
    <property type="match status" value="1"/>
</dbReference>
<feature type="transmembrane region" description="Helical" evidence="6">
    <location>
        <begin position="328"/>
        <end position="350"/>
    </location>
</feature>
<dbReference type="Pfam" id="PF00990">
    <property type="entry name" value="GGDEF"/>
    <property type="match status" value="1"/>
</dbReference>
<evidence type="ECO:0000259" key="8">
    <source>
        <dbReference type="PROSITE" id="PS50887"/>
    </source>
</evidence>
<evidence type="ECO:0000256" key="2">
    <source>
        <dbReference type="ARBA" id="ARBA00022475"/>
    </source>
</evidence>
<protein>
    <submittedName>
        <fullName evidence="9">Diguanylate cyclase domain-containing protein</fullName>
        <ecNumber evidence="9">2.7.7.65</ecNumber>
    </submittedName>
</protein>
<evidence type="ECO:0000256" key="5">
    <source>
        <dbReference type="ARBA" id="ARBA00023136"/>
    </source>
</evidence>
<dbReference type="SMART" id="SM00267">
    <property type="entry name" value="GGDEF"/>
    <property type="match status" value="1"/>
</dbReference>
<comment type="caution">
    <text evidence="9">The sequence shown here is derived from an EMBL/GenBank/DDBJ whole genome shotgun (WGS) entry which is preliminary data.</text>
</comment>
<dbReference type="CDD" id="cd18774">
    <property type="entry name" value="PDC2_HK_sensor"/>
    <property type="match status" value="1"/>
</dbReference>
<keyword evidence="4 6" id="KW-1133">Transmembrane helix</keyword>
<dbReference type="Proteomes" id="UP001595756">
    <property type="component" value="Unassembled WGS sequence"/>
</dbReference>
<dbReference type="InterPro" id="IPR000160">
    <property type="entry name" value="GGDEF_dom"/>
</dbReference>
<dbReference type="NCBIfam" id="TIGR00254">
    <property type="entry name" value="GGDEF"/>
    <property type="match status" value="1"/>
</dbReference>
<evidence type="ECO:0000313" key="10">
    <source>
        <dbReference type="Proteomes" id="UP001595756"/>
    </source>
</evidence>
<dbReference type="GO" id="GO:0052621">
    <property type="term" value="F:diguanylate cyclase activity"/>
    <property type="evidence" value="ECO:0007669"/>
    <property type="project" value="UniProtKB-EC"/>
</dbReference>
<dbReference type="EMBL" id="JBHSDY010000004">
    <property type="protein sequence ID" value="MFC4298000.1"/>
    <property type="molecule type" value="Genomic_DNA"/>
</dbReference>
<keyword evidence="9" id="KW-0808">Transferase</keyword>
<dbReference type="CDD" id="cd01949">
    <property type="entry name" value="GGDEF"/>
    <property type="match status" value="1"/>
</dbReference>
<dbReference type="PROSITE" id="PS50885">
    <property type="entry name" value="HAMP"/>
    <property type="match status" value="1"/>
</dbReference>
<dbReference type="Gene3D" id="3.30.70.270">
    <property type="match status" value="1"/>
</dbReference>
<evidence type="ECO:0000256" key="1">
    <source>
        <dbReference type="ARBA" id="ARBA00004651"/>
    </source>
</evidence>
<keyword evidence="3 6" id="KW-0812">Transmembrane</keyword>
<dbReference type="CDD" id="cd06225">
    <property type="entry name" value="HAMP"/>
    <property type="match status" value="1"/>
</dbReference>
<evidence type="ECO:0000313" key="9">
    <source>
        <dbReference type="EMBL" id="MFC4298000.1"/>
    </source>
</evidence>
<organism evidence="9 10">
    <name type="scientific">Castellaniella hirudinis</name>
    <dbReference type="NCBI Taxonomy" id="1144617"/>
    <lineage>
        <taxon>Bacteria</taxon>
        <taxon>Pseudomonadati</taxon>
        <taxon>Pseudomonadota</taxon>
        <taxon>Betaproteobacteria</taxon>
        <taxon>Burkholderiales</taxon>
        <taxon>Alcaligenaceae</taxon>
        <taxon>Castellaniella</taxon>
    </lineage>
</organism>
<dbReference type="PANTHER" id="PTHR46663:SF2">
    <property type="entry name" value="GGDEF DOMAIN-CONTAINING PROTEIN"/>
    <property type="match status" value="1"/>
</dbReference>
<dbReference type="Gene3D" id="3.30.450.20">
    <property type="entry name" value="PAS domain"/>
    <property type="match status" value="1"/>
</dbReference>